<evidence type="ECO:0000256" key="2">
    <source>
        <dbReference type="ARBA" id="ARBA00022741"/>
    </source>
</evidence>
<dbReference type="EMBL" id="MFEY01000007">
    <property type="protein sequence ID" value="OGE90033.1"/>
    <property type="molecule type" value="Genomic_DNA"/>
</dbReference>
<proteinExistence type="inferred from homology"/>
<comment type="caution">
    <text evidence="5">The sequence shown here is derived from an EMBL/GenBank/DDBJ whole genome shotgun (WGS) entry which is preliminary data.</text>
</comment>
<evidence type="ECO:0000256" key="1">
    <source>
        <dbReference type="ARBA" id="ARBA00007837"/>
    </source>
</evidence>
<accession>A0A1F5PJB4</accession>
<dbReference type="InterPro" id="IPR008279">
    <property type="entry name" value="PEP-util_enz_mobile_dom"/>
</dbReference>
<dbReference type="InterPro" id="IPR006319">
    <property type="entry name" value="PEP_synth"/>
</dbReference>
<gene>
    <name evidence="5" type="ORF">A3E29_02900</name>
</gene>
<name>A0A1F5PJB4_9BACT</name>
<evidence type="ECO:0000259" key="4">
    <source>
        <dbReference type="Pfam" id="PF00391"/>
    </source>
</evidence>
<organism evidence="5 6">
    <name type="scientific">Candidatus Doudnabacteria bacterium RIFCSPHIGHO2_12_FULL_48_16</name>
    <dbReference type="NCBI Taxonomy" id="1817838"/>
    <lineage>
        <taxon>Bacteria</taxon>
        <taxon>Candidatus Doudnaibacteriota</taxon>
    </lineage>
</organism>
<evidence type="ECO:0000256" key="3">
    <source>
        <dbReference type="ARBA" id="ARBA00022840"/>
    </source>
</evidence>
<dbReference type="Proteomes" id="UP000177682">
    <property type="component" value="Unassembled WGS sequence"/>
</dbReference>
<dbReference type="SUPFAM" id="SSF52009">
    <property type="entry name" value="Phosphohistidine domain"/>
    <property type="match status" value="1"/>
</dbReference>
<protein>
    <recommendedName>
        <fullName evidence="4">PEP-utilising enzyme mobile domain-containing protein</fullName>
    </recommendedName>
</protein>
<dbReference type="InterPro" id="IPR036637">
    <property type="entry name" value="Phosphohistidine_dom_sf"/>
</dbReference>
<dbReference type="Pfam" id="PF00391">
    <property type="entry name" value="PEP-utilizers"/>
    <property type="match status" value="1"/>
</dbReference>
<keyword evidence="2" id="KW-0547">Nucleotide-binding</keyword>
<reference evidence="5 6" key="1">
    <citation type="journal article" date="2016" name="Nat. Commun.">
        <title>Thousands of microbial genomes shed light on interconnected biogeochemical processes in an aquifer system.</title>
        <authorList>
            <person name="Anantharaman K."/>
            <person name="Brown C.T."/>
            <person name="Hug L.A."/>
            <person name="Sharon I."/>
            <person name="Castelle C.J."/>
            <person name="Probst A.J."/>
            <person name="Thomas B.C."/>
            <person name="Singh A."/>
            <person name="Wilkins M.J."/>
            <person name="Karaoz U."/>
            <person name="Brodie E.L."/>
            <person name="Williams K.H."/>
            <person name="Hubbard S.S."/>
            <person name="Banfield J.F."/>
        </authorList>
    </citation>
    <scope>NUCLEOTIDE SEQUENCE [LARGE SCALE GENOMIC DNA]</scope>
</reference>
<comment type="similarity">
    <text evidence="1">Belongs to the PEP-utilizing enzyme family.</text>
</comment>
<sequence length="495" mass="57346">MTKKITYRIMRTRKYYYPIPSIWNTISESTPKTKQIHGINFSHVWLHWRDFDYNQIYRDQEWQKVCTFITDRIIKDKTYVSNVYQKQIKLGQRLVAFSHQIIKLDLSKYSIKRLLDLYQKIHQGWLGYDQVCTLPWFCGADNLRDYIFKLLEAKKVSAEKFIILSSAPVRSFSANEELDLLKLALSKKLDKKSLDVLVDKYFWIPFGYDGPATYDREHYRTTLKELSKQGRQKLLRRRTELESYEQKTQSQQQVLLKKYNIDGDTKRLLRDLQILSLMTDQRKEFHFQSHVAFAQILQAMGKKLGIDHILLKFLQFHEIKMNLNNPDKLVRLASLRKSGLLLFTGRNGKLTIMTGPKAEKLGNEMMPKLAGLNQVSGQVASIGRKNKLAARARVILVPSKIHMMKGREILIAPMTSPEYVPAMRKAAAIVTDEGGITSHAAIVSRELNKLCIIGTKFATKVFKDGDMVEVDADKGVVRLVSSEKLKNESRRVRKI</sequence>
<dbReference type="AlphaFoldDB" id="A0A1F5PJB4"/>
<dbReference type="GO" id="GO:0008986">
    <property type="term" value="F:pyruvate, water dikinase activity"/>
    <property type="evidence" value="ECO:0007669"/>
    <property type="project" value="InterPro"/>
</dbReference>
<evidence type="ECO:0000313" key="6">
    <source>
        <dbReference type="Proteomes" id="UP000177682"/>
    </source>
</evidence>
<feature type="domain" description="PEP-utilising enzyme mobile" evidence="4">
    <location>
        <begin position="407"/>
        <end position="475"/>
    </location>
</feature>
<dbReference type="PROSITE" id="PS00370">
    <property type="entry name" value="PEP_ENZYMES_PHOS_SITE"/>
    <property type="match status" value="1"/>
</dbReference>
<keyword evidence="3" id="KW-0067">ATP-binding</keyword>
<evidence type="ECO:0000313" key="5">
    <source>
        <dbReference type="EMBL" id="OGE90033.1"/>
    </source>
</evidence>
<dbReference type="PANTHER" id="PTHR43030">
    <property type="entry name" value="PHOSPHOENOLPYRUVATE SYNTHASE"/>
    <property type="match status" value="1"/>
</dbReference>
<dbReference type="GO" id="GO:0005524">
    <property type="term" value="F:ATP binding"/>
    <property type="evidence" value="ECO:0007669"/>
    <property type="project" value="UniProtKB-KW"/>
</dbReference>
<dbReference type="InterPro" id="IPR018274">
    <property type="entry name" value="PEP_util_AS"/>
</dbReference>
<dbReference type="PANTHER" id="PTHR43030:SF1">
    <property type="entry name" value="PHOSPHOENOLPYRUVATE SYNTHASE"/>
    <property type="match status" value="1"/>
</dbReference>
<dbReference type="Gene3D" id="3.50.30.10">
    <property type="entry name" value="Phosphohistidine domain"/>
    <property type="match status" value="1"/>
</dbReference>